<sequence>MKESNSCCSECSDFIRYIRCVQQILVVIHFWQMKNQSFTYCYRKSNSGWHEWLVRLRYCAASTLCNLVTWHQLTLFVYCFQRGRKWTPSSWFASRSTIFIGRPHKSAIVVAVA</sequence>
<dbReference type="Proteomes" id="UP001558632">
    <property type="component" value="Unassembled WGS sequence"/>
</dbReference>
<protein>
    <submittedName>
        <fullName evidence="1">Uncharacterized protein</fullName>
    </submittedName>
</protein>
<proteinExistence type="predicted"/>
<name>A0ABR3KVK6_TRISP</name>
<dbReference type="EMBL" id="JBEUSY010000132">
    <property type="protein sequence ID" value="KAL1244637.1"/>
    <property type="molecule type" value="Genomic_DNA"/>
</dbReference>
<accession>A0ABR3KVK6</accession>
<reference evidence="1 2" key="1">
    <citation type="submission" date="2024-07" db="EMBL/GenBank/DDBJ databases">
        <title>Enhanced genomic and transcriptomic resources for Trichinella pseudospiralis and T. spiralis underpin the discovery of pronounced molecular differences between stages and species.</title>
        <authorList>
            <person name="Pasi K.K."/>
            <person name="La Rosa G."/>
            <person name="Gomez-Morales M.A."/>
            <person name="Tosini F."/>
            <person name="Sumanam S."/>
            <person name="Young N.D."/>
            <person name="Chang B.C."/>
            <person name="Robin G.B."/>
        </authorList>
    </citation>
    <scope>NUCLEOTIDE SEQUENCE [LARGE SCALE GENOMIC DNA]</scope>
    <source>
        <strain evidence="1">ISS534</strain>
    </source>
</reference>
<gene>
    <name evidence="1" type="ORF">TSPI_06332</name>
</gene>
<keyword evidence="2" id="KW-1185">Reference proteome</keyword>
<evidence type="ECO:0000313" key="2">
    <source>
        <dbReference type="Proteomes" id="UP001558632"/>
    </source>
</evidence>
<organism evidence="1 2">
    <name type="scientific">Trichinella spiralis</name>
    <name type="common">Trichina worm</name>
    <dbReference type="NCBI Taxonomy" id="6334"/>
    <lineage>
        <taxon>Eukaryota</taxon>
        <taxon>Metazoa</taxon>
        <taxon>Ecdysozoa</taxon>
        <taxon>Nematoda</taxon>
        <taxon>Enoplea</taxon>
        <taxon>Dorylaimia</taxon>
        <taxon>Trichinellida</taxon>
        <taxon>Trichinellidae</taxon>
        <taxon>Trichinella</taxon>
    </lineage>
</organism>
<comment type="caution">
    <text evidence="1">The sequence shown here is derived from an EMBL/GenBank/DDBJ whole genome shotgun (WGS) entry which is preliminary data.</text>
</comment>
<evidence type="ECO:0000313" key="1">
    <source>
        <dbReference type="EMBL" id="KAL1244637.1"/>
    </source>
</evidence>